<protein>
    <recommendedName>
        <fullName evidence="2">DUF6603 domain-containing protein</fullName>
    </recommendedName>
</protein>
<evidence type="ECO:0000313" key="4">
    <source>
        <dbReference type="Proteomes" id="UP000295345"/>
    </source>
</evidence>
<feature type="region of interest" description="Disordered" evidence="1">
    <location>
        <begin position="1232"/>
        <end position="1436"/>
    </location>
</feature>
<evidence type="ECO:0000259" key="2">
    <source>
        <dbReference type="Pfam" id="PF20248"/>
    </source>
</evidence>
<dbReference type="EMBL" id="SMKI01000470">
    <property type="protein sequence ID" value="TDC65837.1"/>
    <property type="molecule type" value="Genomic_DNA"/>
</dbReference>
<feature type="non-terminal residue" evidence="3">
    <location>
        <position position="1573"/>
    </location>
</feature>
<organism evidence="3 4">
    <name type="scientific">Streptomyces hainanensis</name>
    <dbReference type="NCBI Taxonomy" id="402648"/>
    <lineage>
        <taxon>Bacteria</taxon>
        <taxon>Bacillati</taxon>
        <taxon>Actinomycetota</taxon>
        <taxon>Actinomycetes</taxon>
        <taxon>Kitasatosporales</taxon>
        <taxon>Streptomycetaceae</taxon>
        <taxon>Streptomyces</taxon>
    </lineage>
</organism>
<dbReference type="RefSeq" id="WP_341829962.1">
    <property type="nucleotide sequence ID" value="NZ_SMKI01000470.1"/>
</dbReference>
<name>A0A4R4SPN7_9ACTN</name>
<feature type="compositionally biased region" description="Basic residues" evidence="1">
    <location>
        <begin position="1398"/>
        <end position="1410"/>
    </location>
</feature>
<sequence>MLTVQTLDQRRAGIAGGSFTLSDTELDLPAATSLLRSHLAETGIVLTGASATDDVPHGVRGQIALRDSDSTDAVTVGFTVRGDAVVGCRLDVTLPEWRLPDLPDVDLGFLKDQVAGADATLHLVLDVQPDQAGTAHGAARTELELPLAGQRVRLGLEPAGAGPLRLSASFSPGLSLGKGLDALTGWQPLAGVKLPPLPKDVPLLTSLALCDIGVVVDTGRRKPRSVWAGVRVADHWNLFEGVQLRAVQARFTYSPGGRASLALVGGCTVAGFALDAAVVDGVLTAELSDPVPPPTKDWLAGTPLADEKFARVRVTADVATKSYALSCGLDTPWVLDQPDRIRLSDLSLELRKDAATPLAVTLAGTLAVGTTRLTARAARENAVWSVRAEAYDLRLAPLADWLRDHGVTVADCVRELVLVELAFTWRSGGPTTLTAQARFPLDWGRVDYLGTITGDKAGWTLADKLSLTVGGRVLALDVDFVTVDKDKALTASWKEDDQQRLGLPFTDLLGLCGIRLPDLPHALVPSLLSFALRYDLTTKTFVLTGGTPHVTATMGRLVGTGGASRYAVQVQVTSLPSGAPARLSDLPLVKGQLPADADIGVTGFGVTCASAPFDKDELAALDAAVAHLPEPPTAFPDPLAGTELEVTLDLPGSTPNLALTWGAGRQPEPAVTPAGDPLPVPTATAAPTPTAWLTVARSFGPLRVERVGLAYADQRLWILFDAALSAGGLTLSAAGLGLGVALDGSGTTPHLDGLGIAYTNPPVEVSGAVVWQAPDAVHDLRLAGLATVTTPRVGLAAVASYAHRRDGEVSFFVFAQATGELGGPPPFVLTGLAAGFGYNSMVRDDLTVADVRKFPLLTGIDDGSLRNESPTEVLAKLTGPGGYVREQAGTIWIAAGLHFTSFQLVKGAAVAVVQFGQDFSVALLGDVKAEFALGDRVYARIEIDLLATYTSTSKMLKVDGGIAPGSFVVDPGAVVRGDFGFYLWFPGSPHPGDFAFVLGGYHRAFTPPAWYPRPANRLSLSWSAGPLAINGDAYFALTPSAAMAGGALSASVHESGSLGTLDASLTLQVDVLIQWKPFHFTADFTASVDWRASSWMLFGGSIGGHVGVRLSLWGPSTGGTVTVQVWKFSVTKDFGAAAEAGPGPLDWAGFTALLPPGGAGGNDWITLSPLAGRLPGPADAARQAPPPDTPWLVSPNGFTCAVRTVVPASRATLTVEHAKVADVVGAEVRIRPMGGTSVKAPPGDHRAPHRPDPGRQRRQVDGHRTARERALGAVDGTAARHDHAALRHHRRAGGRRRQLGPGTRRPRRSDGRGAATRQAHPHPEDRRVPARPRTVDARREAPDPPRGHPGRLAVRTRHQGPGQDRRRRDHRAHRAPHHPRHRAGRTRTPTAERTPGPHGRRRPARLRRPPPARGRAEPHRSRGGRTAVTVTPPPPLHFHDSLVPQLDAGGYRITVKQVVGGAADPAPELTGGHEFLARVPRFALPDGGLHGCYPPNGGSGRYSHLFPHVVLNQEKLPWELPLRPPEQDGRRSPWLAVLLCTGADLPQDPNANGLTRKLTVADLLTPAAGEQRP</sequence>
<gene>
    <name evidence="3" type="ORF">E1283_30300</name>
</gene>
<evidence type="ECO:0000256" key="1">
    <source>
        <dbReference type="SAM" id="MobiDB-lite"/>
    </source>
</evidence>
<feature type="compositionally biased region" description="Basic and acidic residues" evidence="1">
    <location>
        <begin position="1321"/>
        <end position="1346"/>
    </location>
</feature>
<feature type="compositionally biased region" description="Basic and acidic residues" evidence="1">
    <location>
        <begin position="1242"/>
        <end position="1270"/>
    </location>
</feature>
<keyword evidence="4" id="KW-1185">Reference proteome</keyword>
<feature type="domain" description="DUF6603" evidence="2">
    <location>
        <begin position="696"/>
        <end position="1200"/>
    </location>
</feature>
<reference evidence="3 4" key="1">
    <citation type="submission" date="2019-03" db="EMBL/GenBank/DDBJ databases">
        <title>Draft genome sequences of novel Actinobacteria.</title>
        <authorList>
            <person name="Sahin N."/>
            <person name="Ay H."/>
            <person name="Saygin H."/>
        </authorList>
    </citation>
    <scope>NUCLEOTIDE SEQUENCE [LARGE SCALE GENOMIC DNA]</scope>
    <source>
        <strain evidence="3 4">DSM 41900</strain>
    </source>
</reference>
<proteinExistence type="predicted"/>
<dbReference type="Proteomes" id="UP000295345">
    <property type="component" value="Unassembled WGS sequence"/>
</dbReference>
<feature type="compositionally biased region" description="Basic residues" evidence="1">
    <location>
        <begin position="1286"/>
        <end position="1298"/>
    </location>
</feature>
<feature type="compositionally biased region" description="Low complexity" evidence="1">
    <location>
        <begin position="1386"/>
        <end position="1397"/>
    </location>
</feature>
<feature type="compositionally biased region" description="Basic residues" evidence="1">
    <location>
        <begin position="1365"/>
        <end position="1385"/>
    </location>
</feature>
<dbReference type="Pfam" id="PF20248">
    <property type="entry name" value="DUF6603"/>
    <property type="match status" value="1"/>
</dbReference>
<dbReference type="InterPro" id="IPR046538">
    <property type="entry name" value="DUF6603"/>
</dbReference>
<comment type="caution">
    <text evidence="3">The sequence shown here is derived from an EMBL/GenBank/DDBJ whole genome shotgun (WGS) entry which is preliminary data.</text>
</comment>
<evidence type="ECO:0000313" key="3">
    <source>
        <dbReference type="EMBL" id="TDC65837.1"/>
    </source>
</evidence>
<accession>A0A4R4SPN7</accession>